<dbReference type="AlphaFoldDB" id="A0A4Y7PUR8"/>
<dbReference type="Proteomes" id="UP000294933">
    <property type="component" value="Unassembled WGS sequence"/>
</dbReference>
<proteinExistence type="predicted"/>
<organism evidence="1 2">
    <name type="scientific">Rickenella mellea</name>
    <dbReference type="NCBI Taxonomy" id="50990"/>
    <lineage>
        <taxon>Eukaryota</taxon>
        <taxon>Fungi</taxon>
        <taxon>Dikarya</taxon>
        <taxon>Basidiomycota</taxon>
        <taxon>Agaricomycotina</taxon>
        <taxon>Agaricomycetes</taxon>
        <taxon>Hymenochaetales</taxon>
        <taxon>Rickenellaceae</taxon>
        <taxon>Rickenella</taxon>
    </lineage>
</organism>
<protein>
    <submittedName>
        <fullName evidence="1">Uncharacterized protein</fullName>
    </submittedName>
</protein>
<reference evidence="1 2" key="1">
    <citation type="submission" date="2018-06" db="EMBL/GenBank/DDBJ databases">
        <title>A transcriptomic atlas of mushroom development highlights an independent origin of complex multicellularity.</title>
        <authorList>
            <consortium name="DOE Joint Genome Institute"/>
            <person name="Krizsan K."/>
            <person name="Almasi E."/>
            <person name="Merenyi Z."/>
            <person name="Sahu N."/>
            <person name="Viragh M."/>
            <person name="Koszo T."/>
            <person name="Mondo S."/>
            <person name="Kiss B."/>
            <person name="Balint B."/>
            <person name="Kues U."/>
            <person name="Barry K."/>
            <person name="Hegedus J.C."/>
            <person name="Henrissat B."/>
            <person name="Johnson J."/>
            <person name="Lipzen A."/>
            <person name="Ohm R."/>
            <person name="Nagy I."/>
            <person name="Pangilinan J."/>
            <person name="Yan J."/>
            <person name="Xiong Y."/>
            <person name="Grigoriev I.V."/>
            <person name="Hibbett D.S."/>
            <person name="Nagy L.G."/>
        </authorList>
    </citation>
    <scope>NUCLEOTIDE SEQUENCE [LARGE SCALE GENOMIC DNA]</scope>
    <source>
        <strain evidence="1 2">SZMC22713</strain>
    </source>
</reference>
<keyword evidence="2" id="KW-1185">Reference proteome</keyword>
<evidence type="ECO:0000313" key="2">
    <source>
        <dbReference type="Proteomes" id="UP000294933"/>
    </source>
</evidence>
<name>A0A4Y7PUR8_9AGAM</name>
<dbReference type="VEuPathDB" id="FungiDB:BD410DRAFT_793385"/>
<sequence>MPTTLSCTLYCMLIAGMNGDAEHSNLVVDSGNSEDRVITHLIGLEVRIRRTESMVLTHKQYSSHYLYTKPKQDTDPGRTKRFRDSCNDWAGKLGSLF</sequence>
<feature type="non-terminal residue" evidence="1">
    <location>
        <position position="1"/>
    </location>
</feature>
<evidence type="ECO:0000313" key="1">
    <source>
        <dbReference type="EMBL" id="TDL18339.1"/>
    </source>
</evidence>
<accession>A0A4Y7PUR8</accession>
<gene>
    <name evidence="1" type="ORF">BD410DRAFT_793385</name>
</gene>
<dbReference type="EMBL" id="ML170209">
    <property type="protein sequence ID" value="TDL18339.1"/>
    <property type="molecule type" value="Genomic_DNA"/>
</dbReference>